<reference evidence="1" key="1">
    <citation type="submission" date="2020-07" db="EMBL/GenBank/DDBJ databases">
        <authorList>
            <person name="Lin J."/>
        </authorList>
    </citation>
    <scope>NUCLEOTIDE SEQUENCE</scope>
</reference>
<dbReference type="AlphaFoldDB" id="A0A6V7PFH2"/>
<dbReference type="EMBL" id="LR862147">
    <property type="protein sequence ID" value="CAD1829266.1"/>
    <property type="molecule type" value="Genomic_DNA"/>
</dbReference>
<gene>
    <name evidence="1" type="ORF">CB5_LOCUS12477</name>
</gene>
<evidence type="ECO:0000313" key="1">
    <source>
        <dbReference type="EMBL" id="CAD1829266.1"/>
    </source>
</evidence>
<proteinExistence type="predicted"/>
<protein>
    <submittedName>
        <fullName evidence="1">Uncharacterized protein</fullName>
    </submittedName>
</protein>
<sequence>MQSEPTLAKLDRFRIFTEWDHVFSLSKVLVLRRVTSDHTLFLFSTCERKLNQLFRFEEVWLSREDFNEKMPVWWNEVSRKRSNILNFAAKLRHCRKRSKNDALQIL</sequence>
<organism evidence="1">
    <name type="scientific">Ananas comosus var. bracteatus</name>
    <name type="common">red pineapple</name>
    <dbReference type="NCBI Taxonomy" id="296719"/>
    <lineage>
        <taxon>Eukaryota</taxon>
        <taxon>Viridiplantae</taxon>
        <taxon>Streptophyta</taxon>
        <taxon>Embryophyta</taxon>
        <taxon>Tracheophyta</taxon>
        <taxon>Spermatophyta</taxon>
        <taxon>Magnoliopsida</taxon>
        <taxon>Liliopsida</taxon>
        <taxon>Poales</taxon>
        <taxon>Bromeliaceae</taxon>
        <taxon>Bromelioideae</taxon>
        <taxon>Ananas</taxon>
    </lineage>
</organism>
<accession>A0A6V7PFH2</accession>
<name>A0A6V7PFH2_ANACO</name>